<dbReference type="Gene3D" id="3.40.710.10">
    <property type="entry name" value="DD-peptidase/beta-lactamase superfamily"/>
    <property type="match status" value="2"/>
</dbReference>
<dbReference type="EMBL" id="LT985188">
    <property type="protein sequence ID" value="SPD88681.1"/>
    <property type="molecule type" value="Genomic_DNA"/>
</dbReference>
<evidence type="ECO:0000313" key="4">
    <source>
        <dbReference type="EMBL" id="SPD88681.1"/>
    </source>
</evidence>
<feature type="region of interest" description="Disordered" evidence="3">
    <location>
        <begin position="51"/>
        <end position="72"/>
    </location>
</feature>
<protein>
    <submittedName>
        <fullName evidence="4">D-alanyl-D-alanine carboxypeptidase / D-alanyl-D-alanine-endopeptidase (Penicillin-binding protein 4)</fullName>
    </submittedName>
</protein>
<keyword evidence="4" id="KW-0121">Carboxypeptidase</keyword>
<accession>A0A2N9JM67</accession>
<dbReference type="GO" id="GO:0004185">
    <property type="term" value="F:serine-type carboxypeptidase activity"/>
    <property type="evidence" value="ECO:0007669"/>
    <property type="project" value="InterPro"/>
</dbReference>
<keyword evidence="2" id="KW-0378">Hydrolase</keyword>
<reference evidence="4 5" key="1">
    <citation type="submission" date="2018-02" db="EMBL/GenBank/DDBJ databases">
        <authorList>
            <person name="Cohen D.B."/>
            <person name="Kent A.D."/>
        </authorList>
    </citation>
    <scope>NUCLEOTIDE SEQUENCE [LARGE SCALE GENOMIC DNA]</scope>
    <source>
        <strain evidence="4">1</strain>
    </source>
</reference>
<evidence type="ECO:0000313" key="5">
    <source>
        <dbReference type="Proteomes" id="UP000238164"/>
    </source>
</evidence>
<keyword evidence="5" id="KW-1185">Reference proteome</keyword>
<dbReference type="InterPro" id="IPR000667">
    <property type="entry name" value="Peptidase_S13"/>
</dbReference>
<sequence length="462" mass="48088">MAASSWARAGARVVRNLVLGLLALVVVAAGVLLMVPQWRAAVLPSGTVTHTASAPPGWQAPQTASPPALPLDGLDPAPAPAAKALLARIPTLDKAAAGTPGLVVIDPVTGKTLISRAGRALIPASTMKLLTCLVALETLGNDRTFTTSVVSPKSGVIVLRGGGDPLLHDARTTGRASLQQLAADTAAALRKTGVTKVTLGYDATLFEAAAWHRHWTDNYRYSVAPISALMVDSGFHPTTGLAEKDPAATAAKRFATRLAKAGITVTSTKRATAAADDPVLTSMQSPPVEQLIEHTLRYSDNVAAETLARQVGLATDRGGSFADAEAAVRAMLKSLDLWTSGMVIDDNSGLSRENRVSPAALAKAMKLVVNEPRFGSLLLGLPVGGVSGTLYDRFDDKAERAGRGVVRAKTGSLRDVSTLAGYLITADGAPLVFAIMANQVVRPFATRDWIDRTTAAWAACGC</sequence>
<dbReference type="PANTHER" id="PTHR30023">
    <property type="entry name" value="D-ALANYL-D-ALANINE CARBOXYPEPTIDASE"/>
    <property type="match status" value="1"/>
</dbReference>
<dbReference type="SUPFAM" id="SSF56601">
    <property type="entry name" value="beta-lactamase/transpeptidase-like"/>
    <property type="match status" value="1"/>
</dbReference>
<dbReference type="RefSeq" id="WP_158681299.1">
    <property type="nucleotide sequence ID" value="NZ_BAAAGO010000009.1"/>
</dbReference>
<evidence type="ECO:0000256" key="2">
    <source>
        <dbReference type="ARBA" id="ARBA00022801"/>
    </source>
</evidence>
<dbReference type="OrthoDB" id="56883at2"/>
<dbReference type="AlphaFoldDB" id="A0A2N9JM67"/>
<evidence type="ECO:0000256" key="3">
    <source>
        <dbReference type="SAM" id="MobiDB-lite"/>
    </source>
</evidence>
<evidence type="ECO:0000256" key="1">
    <source>
        <dbReference type="ARBA" id="ARBA00006096"/>
    </source>
</evidence>
<dbReference type="NCBIfam" id="TIGR00666">
    <property type="entry name" value="PBP4"/>
    <property type="match status" value="1"/>
</dbReference>
<dbReference type="Pfam" id="PF02113">
    <property type="entry name" value="Peptidase_S13"/>
    <property type="match status" value="2"/>
</dbReference>
<dbReference type="PRINTS" id="PR00922">
    <property type="entry name" value="DADACBPTASE3"/>
</dbReference>
<keyword evidence="4" id="KW-0645">Protease</keyword>
<gene>
    <name evidence="4" type="ORF">MPLG2_3651</name>
</gene>
<organism evidence="4 5">
    <name type="scientific">Micropruina glycogenica</name>
    <dbReference type="NCBI Taxonomy" id="75385"/>
    <lineage>
        <taxon>Bacteria</taxon>
        <taxon>Bacillati</taxon>
        <taxon>Actinomycetota</taxon>
        <taxon>Actinomycetes</taxon>
        <taxon>Propionibacteriales</taxon>
        <taxon>Nocardioidaceae</taxon>
        <taxon>Micropruina</taxon>
    </lineage>
</organism>
<name>A0A2N9JM67_9ACTN</name>
<dbReference type="GO" id="GO:0006508">
    <property type="term" value="P:proteolysis"/>
    <property type="evidence" value="ECO:0007669"/>
    <property type="project" value="InterPro"/>
</dbReference>
<proteinExistence type="inferred from homology"/>
<dbReference type="GO" id="GO:0000270">
    <property type="term" value="P:peptidoglycan metabolic process"/>
    <property type="evidence" value="ECO:0007669"/>
    <property type="project" value="TreeGrafter"/>
</dbReference>
<dbReference type="InterPro" id="IPR012338">
    <property type="entry name" value="Beta-lactam/transpept-like"/>
</dbReference>
<comment type="similarity">
    <text evidence="1">Belongs to the peptidase S13 family.</text>
</comment>
<dbReference type="KEGG" id="mgg:MPLG2_3651"/>
<dbReference type="Proteomes" id="UP000238164">
    <property type="component" value="Chromosome 1"/>
</dbReference>
<dbReference type="PANTHER" id="PTHR30023:SF0">
    <property type="entry name" value="PENICILLIN-SENSITIVE CARBOXYPEPTIDASE A"/>
    <property type="match status" value="1"/>
</dbReference>